<gene>
    <name evidence="1" type="ORF">METZ01_LOCUS375347</name>
</gene>
<organism evidence="1">
    <name type="scientific">marine metagenome</name>
    <dbReference type="NCBI Taxonomy" id="408172"/>
    <lineage>
        <taxon>unclassified sequences</taxon>
        <taxon>metagenomes</taxon>
        <taxon>ecological metagenomes</taxon>
    </lineage>
</organism>
<dbReference type="EMBL" id="UINC01137257">
    <property type="protein sequence ID" value="SVD22493.1"/>
    <property type="molecule type" value="Genomic_DNA"/>
</dbReference>
<protein>
    <submittedName>
        <fullName evidence="1">Uncharacterized protein</fullName>
    </submittedName>
</protein>
<evidence type="ECO:0000313" key="1">
    <source>
        <dbReference type="EMBL" id="SVD22493.1"/>
    </source>
</evidence>
<sequence length="33" mass="3856">MDGMALAYLENIWLDIDSEIVPPVYYINFNAHQ</sequence>
<reference evidence="1" key="1">
    <citation type="submission" date="2018-05" db="EMBL/GenBank/DDBJ databases">
        <authorList>
            <person name="Lanie J.A."/>
            <person name="Ng W.-L."/>
            <person name="Kazmierczak K.M."/>
            <person name="Andrzejewski T.M."/>
            <person name="Davidsen T.M."/>
            <person name="Wayne K.J."/>
            <person name="Tettelin H."/>
            <person name="Glass J.I."/>
            <person name="Rusch D."/>
            <person name="Podicherti R."/>
            <person name="Tsui H.-C.T."/>
            <person name="Winkler M.E."/>
        </authorList>
    </citation>
    <scope>NUCLEOTIDE SEQUENCE</scope>
</reference>
<name>A0A382TKK9_9ZZZZ</name>
<dbReference type="AlphaFoldDB" id="A0A382TKK9"/>
<proteinExistence type="predicted"/>
<accession>A0A382TKK9</accession>